<dbReference type="EMBL" id="CAJVPJ010000205">
    <property type="protein sequence ID" value="CAG8495052.1"/>
    <property type="molecule type" value="Genomic_DNA"/>
</dbReference>
<comment type="caution">
    <text evidence="8">The sequence shown here is derived from an EMBL/GenBank/DDBJ whole genome shotgun (WGS) entry which is preliminary data.</text>
</comment>
<dbReference type="AlphaFoldDB" id="A0A9N8WMY0"/>
<protein>
    <submittedName>
        <fullName evidence="8">5226_t:CDS:1</fullName>
    </submittedName>
</protein>
<dbReference type="GO" id="GO:0031124">
    <property type="term" value="P:mRNA 3'-end processing"/>
    <property type="evidence" value="ECO:0007669"/>
    <property type="project" value="InterPro"/>
</dbReference>
<name>A0A9N8WMY0_9GLOM</name>
<evidence type="ECO:0000313" key="8">
    <source>
        <dbReference type="EMBL" id="CAG8495052.1"/>
    </source>
</evidence>
<dbReference type="SMART" id="SM00386">
    <property type="entry name" value="HAT"/>
    <property type="match status" value="7"/>
</dbReference>
<dbReference type="OrthoDB" id="26282at2759"/>
<feature type="coiled-coil region" evidence="5">
    <location>
        <begin position="440"/>
        <end position="471"/>
    </location>
</feature>
<dbReference type="SUPFAM" id="SSF48452">
    <property type="entry name" value="TPR-like"/>
    <property type="match status" value="1"/>
</dbReference>
<keyword evidence="5" id="KW-0175">Coiled coil</keyword>
<dbReference type="PROSITE" id="PS50005">
    <property type="entry name" value="TPR"/>
    <property type="match status" value="1"/>
</dbReference>
<evidence type="ECO:0000256" key="6">
    <source>
        <dbReference type="SAM" id="MobiDB-lite"/>
    </source>
</evidence>
<evidence type="ECO:0000256" key="5">
    <source>
        <dbReference type="SAM" id="Coils"/>
    </source>
</evidence>
<reference evidence="8" key="1">
    <citation type="submission" date="2021-06" db="EMBL/GenBank/DDBJ databases">
        <authorList>
            <person name="Kallberg Y."/>
            <person name="Tangrot J."/>
            <person name="Rosling A."/>
        </authorList>
    </citation>
    <scope>NUCLEOTIDE SEQUENCE</scope>
    <source>
        <strain evidence="8">IA702</strain>
    </source>
</reference>
<evidence type="ECO:0000256" key="2">
    <source>
        <dbReference type="ARBA" id="ARBA00022737"/>
    </source>
</evidence>
<evidence type="ECO:0000259" key="7">
    <source>
        <dbReference type="Pfam" id="PF05843"/>
    </source>
</evidence>
<feature type="compositionally biased region" description="Polar residues" evidence="6">
    <location>
        <begin position="868"/>
        <end position="879"/>
    </location>
</feature>
<feature type="compositionally biased region" description="Gly residues" evidence="6">
    <location>
        <begin position="968"/>
        <end position="980"/>
    </location>
</feature>
<accession>A0A9N8WMY0</accession>
<keyword evidence="2" id="KW-0677">Repeat</keyword>
<evidence type="ECO:0000256" key="1">
    <source>
        <dbReference type="ARBA" id="ARBA00004123"/>
    </source>
</evidence>
<dbReference type="InterPro" id="IPR008847">
    <property type="entry name" value="Suf"/>
</dbReference>
<feature type="compositionally biased region" description="Basic and acidic residues" evidence="6">
    <location>
        <begin position="900"/>
        <end position="910"/>
    </location>
</feature>
<dbReference type="InterPro" id="IPR011990">
    <property type="entry name" value="TPR-like_helical_dom_sf"/>
</dbReference>
<feature type="region of interest" description="Disordered" evidence="6">
    <location>
        <begin position="1"/>
        <end position="103"/>
    </location>
</feature>
<dbReference type="InterPro" id="IPR045243">
    <property type="entry name" value="Rna14-like"/>
</dbReference>
<proteinExistence type="predicted"/>
<feature type="region of interest" description="Disordered" evidence="6">
    <location>
        <begin position="699"/>
        <end position="724"/>
    </location>
</feature>
<keyword evidence="9" id="KW-1185">Reference proteome</keyword>
<feature type="compositionally biased region" description="Low complexity" evidence="6">
    <location>
        <begin position="1"/>
        <end position="65"/>
    </location>
</feature>
<dbReference type="Gene3D" id="1.25.40.1040">
    <property type="match status" value="1"/>
</dbReference>
<dbReference type="PANTHER" id="PTHR19980">
    <property type="entry name" value="RNA CLEAVAGE STIMULATION FACTOR"/>
    <property type="match status" value="1"/>
</dbReference>
<dbReference type="Pfam" id="PF05843">
    <property type="entry name" value="Suf"/>
    <property type="match status" value="1"/>
</dbReference>
<sequence>MLVSNASTSSLSPIPSSTSTATNATTTIPTPSIPTSTPTPIPTTTSSPIPSSVSTTTPSTMPNSTDVPRSRNTNPPPAEPASWQIPPSALQPKKRTEKLDKSESRIAVNPYDTEAWLMLLSEVLARGDVERVRETFERFLKLFPSSARHWIQFVEFELKNNSLDRAEDIFRRCLRPTPSVELWKYYLNYVRRKTTGDKSSSLTAEAREVLTKTYEFVLNHVGLDKDSGNIWSDYLFFLKTGEANSTWEESQKMDIMRRTYQKAICIPINNVEHIWKEYDQFENGLNKITAKKFLHERSASYMTARTALRELREITDPINKSILPVPPKWTKVELQQLDHWKRWIAWEKSNPLALEDKSALAQRVTFVYRQAMLYMRYYPEIWYDAASYWVEIGKEDEAVTMLKNGMEIMPTSFLLHFYYTELQEQRQKNAEARSAFESLISHLNSEIERIEESAEEAIANVNKAGEAAKEEFSGMESEGIKGARQVFSKARKTRYCPYQVFVASALMEYHCSKDQNVAVKVFELGLRSFGDNPDYVAQYLDFLVQLNDDNNTHALFERSLLTLPVEKSKIIWDKFGDYVTNYSDLASMRRLDQRRAEKYPDETDIERFASRYSYLDVNIIMKQEVGARPSSSLSVKKRFQPPLLSSPPTTPPSTHMEDEGTSRRALLDSVNPEKYPRPDFRQWVAYKPTAEQLRRPYFPQPQTSNVPPGVAGQSLGPQPPGGGVGAGGVSVSNMSISGLPASGAPPSNVMSQGMGLPPNVVQGIPGTTGAAPAQQLQQLTPVVLKRAPNGMLLPEAIVNFLNILPPASVFNGPTLNPIDLIDVIHNSSIPLPPSTAHPGQPALPLPTTQLVTPSHNIASHALAPPSHMPSSHGMQTTHRVSPPVRERYEGNVTGVGGRYGEGRVYERGEGGRGAGGRGSRGEFFGKQMRNIQQSSRGRGGVDGAPPSYGSSGSKRRRRDFDAEDEFSGGRGGEWGAGGGRGDTEFKRRQGN</sequence>
<feature type="repeat" description="TPR" evidence="4">
    <location>
        <begin position="379"/>
        <end position="412"/>
    </location>
</feature>
<feature type="region of interest" description="Disordered" evidence="6">
    <location>
        <begin position="639"/>
        <end position="661"/>
    </location>
</feature>
<evidence type="ECO:0000256" key="4">
    <source>
        <dbReference type="PROSITE-ProRule" id="PRU00339"/>
    </source>
</evidence>
<comment type="subcellular location">
    <subcellularLocation>
        <location evidence="1">Nucleus</location>
    </subcellularLocation>
</comment>
<keyword evidence="3" id="KW-0539">Nucleus</keyword>
<gene>
    <name evidence="8" type="ORF">POCULU_LOCUS2277</name>
</gene>
<keyword evidence="4" id="KW-0802">TPR repeat</keyword>
<feature type="region of interest" description="Disordered" evidence="6">
    <location>
        <begin position="866"/>
        <end position="991"/>
    </location>
</feature>
<organism evidence="8 9">
    <name type="scientific">Paraglomus occultum</name>
    <dbReference type="NCBI Taxonomy" id="144539"/>
    <lineage>
        <taxon>Eukaryota</taxon>
        <taxon>Fungi</taxon>
        <taxon>Fungi incertae sedis</taxon>
        <taxon>Mucoromycota</taxon>
        <taxon>Glomeromycotina</taxon>
        <taxon>Glomeromycetes</taxon>
        <taxon>Paraglomerales</taxon>
        <taxon>Paraglomeraceae</taxon>
        <taxon>Paraglomus</taxon>
    </lineage>
</organism>
<dbReference type="GO" id="GO:0005634">
    <property type="term" value="C:nucleus"/>
    <property type="evidence" value="ECO:0007669"/>
    <property type="project" value="UniProtKB-SubCell"/>
</dbReference>
<dbReference type="InterPro" id="IPR003107">
    <property type="entry name" value="HAT"/>
</dbReference>
<dbReference type="InterPro" id="IPR019734">
    <property type="entry name" value="TPR_rpt"/>
</dbReference>
<dbReference type="Proteomes" id="UP000789572">
    <property type="component" value="Unassembled WGS sequence"/>
</dbReference>
<feature type="compositionally biased region" description="Basic and acidic residues" evidence="6">
    <location>
        <begin position="981"/>
        <end position="991"/>
    </location>
</feature>
<dbReference type="PANTHER" id="PTHR19980:SF0">
    <property type="entry name" value="CLEAVAGE STIMULATION FACTOR SUBUNIT 3"/>
    <property type="match status" value="1"/>
</dbReference>
<dbReference type="GO" id="GO:0003729">
    <property type="term" value="F:mRNA binding"/>
    <property type="evidence" value="ECO:0007669"/>
    <property type="project" value="TreeGrafter"/>
</dbReference>
<evidence type="ECO:0000256" key="3">
    <source>
        <dbReference type="ARBA" id="ARBA00023242"/>
    </source>
</evidence>
<feature type="domain" description="Suppressor of forked" evidence="7">
    <location>
        <begin position="98"/>
        <end position="624"/>
    </location>
</feature>
<evidence type="ECO:0000313" key="9">
    <source>
        <dbReference type="Proteomes" id="UP000789572"/>
    </source>
</evidence>